<name>A0A9N9GND1_9GLOM</name>
<evidence type="ECO:0000313" key="3">
    <source>
        <dbReference type="Proteomes" id="UP000789396"/>
    </source>
</evidence>
<evidence type="ECO:0000256" key="1">
    <source>
        <dbReference type="SAM" id="MobiDB-lite"/>
    </source>
</evidence>
<feature type="compositionally biased region" description="Polar residues" evidence="1">
    <location>
        <begin position="140"/>
        <end position="158"/>
    </location>
</feature>
<dbReference type="OrthoDB" id="2359299at2759"/>
<dbReference type="Proteomes" id="UP000789396">
    <property type="component" value="Unassembled WGS sequence"/>
</dbReference>
<dbReference type="EMBL" id="CAJVPZ010009919">
    <property type="protein sequence ID" value="CAG8614313.1"/>
    <property type="molecule type" value="Genomic_DNA"/>
</dbReference>
<feature type="non-terminal residue" evidence="2">
    <location>
        <position position="1"/>
    </location>
</feature>
<protein>
    <submittedName>
        <fullName evidence="2">12682_t:CDS:1</fullName>
    </submittedName>
</protein>
<keyword evidence="3" id="KW-1185">Reference proteome</keyword>
<reference evidence="2" key="1">
    <citation type="submission" date="2021-06" db="EMBL/GenBank/DDBJ databases">
        <authorList>
            <person name="Kallberg Y."/>
            <person name="Tangrot J."/>
            <person name="Rosling A."/>
        </authorList>
    </citation>
    <scope>NUCLEOTIDE SEQUENCE</scope>
    <source>
        <strain evidence="2">IN212</strain>
    </source>
</reference>
<feature type="region of interest" description="Disordered" evidence="1">
    <location>
        <begin position="130"/>
        <end position="158"/>
    </location>
</feature>
<accession>A0A9N9GND1</accession>
<sequence>SVEENKRRDAKNTELKSKVGELEARFAIVEQGFLVALQNDKETIAEMLPEVVVSDVDLSNAVEKEMDTFLVEVNKKNISDKIKERRWKKKVQHKTTAKDSSPVTSDLTHCEEDLSIESVILPEQVVKESIPEGTPPVKSSIANKQTAPASGSYKDLSSCTKGNDDKISKTFDIQIPELSLETILMGSSEVTAQNITDLFRVAMKLRLRDIKSKNGVDDKSARMLVYSEIKPLFPDITDEIINDFPKKATNTDDVGYEDSVPIWNRHVTLKTNKTDALEVQVIEVSTLASVSSTSQSHDQSYFRNKTLGHYPNLYREFSSENFDYYGITNKTSCLLCKLDHNEESIEGRYKAGSYFIKCEQREIEISDKILTPEYLDWHAKLSGLPSILTNKIQSNLYKKYKQETGHKPWQLSKAVIVLAKPQAPDFKPITFEARPDPELIIKSVLEHFPYLKF</sequence>
<proteinExistence type="predicted"/>
<evidence type="ECO:0000313" key="2">
    <source>
        <dbReference type="EMBL" id="CAG8614313.1"/>
    </source>
</evidence>
<dbReference type="AlphaFoldDB" id="A0A9N9GND1"/>
<organism evidence="2 3">
    <name type="scientific">Racocetra fulgida</name>
    <dbReference type="NCBI Taxonomy" id="60492"/>
    <lineage>
        <taxon>Eukaryota</taxon>
        <taxon>Fungi</taxon>
        <taxon>Fungi incertae sedis</taxon>
        <taxon>Mucoromycota</taxon>
        <taxon>Glomeromycotina</taxon>
        <taxon>Glomeromycetes</taxon>
        <taxon>Diversisporales</taxon>
        <taxon>Gigasporaceae</taxon>
        <taxon>Racocetra</taxon>
    </lineage>
</organism>
<gene>
    <name evidence="2" type="ORF">RFULGI_LOCUS7106</name>
</gene>
<comment type="caution">
    <text evidence="2">The sequence shown here is derived from an EMBL/GenBank/DDBJ whole genome shotgun (WGS) entry which is preliminary data.</text>
</comment>